<reference evidence="1" key="1">
    <citation type="journal article" date="2017" name="Nature">
        <title>The sunflower genome provides insights into oil metabolism, flowering and Asterid evolution.</title>
        <authorList>
            <person name="Badouin H."/>
            <person name="Gouzy J."/>
            <person name="Grassa C.J."/>
            <person name="Murat F."/>
            <person name="Staton S.E."/>
            <person name="Cottret L."/>
            <person name="Lelandais-Briere C."/>
            <person name="Owens G.L."/>
            <person name="Carrere S."/>
            <person name="Mayjonade B."/>
            <person name="Legrand L."/>
            <person name="Gill N."/>
            <person name="Kane N.C."/>
            <person name="Bowers J.E."/>
            <person name="Hubner S."/>
            <person name="Bellec A."/>
            <person name="Berard A."/>
            <person name="Berges H."/>
            <person name="Blanchet N."/>
            <person name="Boniface M.C."/>
            <person name="Brunel D."/>
            <person name="Catrice O."/>
            <person name="Chaidir N."/>
            <person name="Claudel C."/>
            <person name="Donnadieu C."/>
            <person name="Faraut T."/>
            <person name="Fievet G."/>
            <person name="Helmstetter N."/>
            <person name="King M."/>
            <person name="Knapp S.J."/>
            <person name="Lai Z."/>
            <person name="Le Paslier M.C."/>
            <person name="Lippi Y."/>
            <person name="Lorenzon L."/>
            <person name="Mandel J.R."/>
            <person name="Marage G."/>
            <person name="Marchand G."/>
            <person name="Marquand E."/>
            <person name="Bret-Mestries E."/>
            <person name="Morien E."/>
            <person name="Nambeesan S."/>
            <person name="Nguyen T."/>
            <person name="Pegot-Espagnet P."/>
            <person name="Pouilly N."/>
            <person name="Raftis F."/>
            <person name="Sallet E."/>
            <person name="Schiex T."/>
            <person name="Thomas J."/>
            <person name="Vandecasteele C."/>
            <person name="Vares D."/>
            <person name="Vear F."/>
            <person name="Vautrin S."/>
            <person name="Crespi M."/>
            <person name="Mangin B."/>
            <person name="Burke J.M."/>
            <person name="Salse J."/>
            <person name="Munos S."/>
            <person name="Vincourt P."/>
            <person name="Rieseberg L.H."/>
            <person name="Langlade N.B."/>
        </authorList>
    </citation>
    <scope>NUCLEOTIDE SEQUENCE</scope>
    <source>
        <tissue evidence="1">Leaves</tissue>
    </source>
</reference>
<proteinExistence type="predicted"/>
<comment type="caution">
    <text evidence="1">The sequence shown here is derived from an EMBL/GenBank/DDBJ whole genome shotgun (WGS) entry which is preliminary data.</text>
</comment>
<keyword evidence="2" id="KW-1185">Reference proteome</keyword>
<organism evidence="1 2">
    <name type="scientific">Helianthus annuus</name>
    <name type="common">Common sunflower</name>
    <dbReference type="NCBI Taxonomy" id="4232"/>
    <lineage>
        <taxon>Eukaryota</taxon>
        <taxon>Viridiplantae</taxon>
        <taxon>Streptophyta</taxon>
        <taxon>Embryophyta</taxon>
        <taxon>Tracheophyta</taxon>
        <taxon>Spermatophyta</taxon>
        <taxon>Magnoliopsida</taxon>
        <taxon>eudicotyledons</taxon>
        <taxon>Gunneridae</taxon>
        <taxon>Pentapetalae</taxon>
        <taxon>asterids</taxon>
        <taxon>campanulids</taxon>
        <taxon>Asterales</taxon>
        <taxon>Asteraceae</taxon>
        <taxon>Asteroideae</taxon>
        <taxon>Heliantheae alliance</taxon>
        <taxon>Heliantheae</taxon>
        <taxon>Helianthus</taxon>
    </lineage>
</organism>
<dbReference type="Gramene" id="mRNA:HanXRQr2_Chr08g0328021">
    <property type="protein sequence ID" value="CDS:HanXRQr2_Chr08g0328021.1"/>
    <property type="gene ID" value="HanXRQr2_Chr08g0328021"/>
</dbReference>
<dbReference type="Proteomes" id="UP000215914">
    <property type="component" value="Unassembled WGS sequence"/>
</dbReference>
<reference evidence="1" key="2">
    <citation type="submission" date="2020-06" db="EMBL/GenBank/DDBJ databases">
        <title>Helianthus annuus Genome sequencing and assembly Release 2.</title>
        <authorList>
            <person name="Gouzy J."/>
            <person name="Langlade N."/>
            <person name="Munos S."/>
        </authorList>
    </citation>
    <scope>NUCLEOTIDE SEQUENCE</scope>
    <source>
        <tissue evidence="1">Leaves</tissue>
    </source>
</reference>
<evidence type="ECO:0000313" key="2">
    <source>
        <dbReference type="Proteomes" id="UP000215914"/>
    </source>
</evidence>
<dbReference type="AlphaFoldDB" id="A0A9K3ICR2"/>
<gene>
    <name evidence="1" type="ORF">HanXRQr2_Chr08g0328021</name>
</gene>
<sequence length="101" mass="10857">MLSISASVMGIPIPFPLGRKDFNGPGMELYVSIMVPIVIASVTRIASLITNDLSSSPSGSNNSFKTGCKASFAEKSRSCFPCTSRFSSLFHLFGNQNQEKC</sequence>
<protein>
    <submittedName>
        <fullName evidence="1">Uncharacterized protein</fullName>
    </submittedName>
</protein>
<dbReference type="EMBL" id="MNCJ02000323">
    <property type="protein sequence ID" value="KAF5794433.1"/>
    <property type="molecule type" value="Genomic_DNA"/>
</dbReference>
<evidence type="ECO:0000313" key="1">
    <source>
        <dbReference type="EMBL" id="KAF5794433.1"/>
    </source>
</evidence>
<name>A0A9K3ICR2_HELAN</name>
<accession>A0A9K3ICR2</accession>